<feature type="transmembrane region" description="Helical" evidence="1">
    <location>
        <begin position="370"/>
        <end position="390"/>
    </location>
</feature>
<keyword evidence="1" id="KW-1133">Transmembrane helix</keyword>
<reference evidence="2" key="1">
    <citation type="submission" date="2020-11" db="EMBL/GenBank/DDBJ databases">
        <authorList>
            <consortium name="DOE Joint Genome Institute"/>
            <person name="Ahrendt S."/>
            <person name="Riley R."/>
            <person name="Andreopoulos W."/>
            <person name="Labutti K."/>
            <person name="Pangilinan J."/>
            <person name="Ruiz-Duenas F.J."/>
            <person name="Barrasa J.M."/>
            <person name="Sanchez-Garcia M."/>
            <person name="Camarero S."/>
            <person name="Miyauchi S."/>
            <person name="Serrano A."/>
            <person name="Linde D."/>
            <person name="Babiker R."/>
            <person name="Drula E."/>
            <person name="Ayuso-Fernandez I."/>
            <person name="Pacheco R."/>
            <person name="Padilla G."/>
            <person name="Ferreira P."/>
            <person name="Barriuso J."/>
            <person name="Kellner H."/>
            <person name="Castanera R."/>
            <person name="Alfaro M."/>
            <person name="Ramirez L."/>
            <person name="Pisabarro A.G."/>
            <person name="Kuo A."/>
            <person name="Tritt A."/>
            <person name="Lipzen A."/>
            <person name="He G."/>
            <person name="Yan M."/>
            <person name="Ng V."/>
            <person name="Cullen D."/>
            <person name="Martin F."/>
            <person name="Rosso M.-N."/>
            <person name="Henrissat B."/>
            <person name="Hibbett D."/>
            <person name="Martinez A.T."/>
            <person name="Grigoriev I.V."/>
        </authorList>
    </citation>
    <scope>NUCLEOTIDE SEQUENCE</scope>
    <source>
        <strain evidence="2">CIRM-BRFM 674</strain>
    </source>
</reference>
<keyword evidence="1" id="KW-0812">Transmembrane</keyword>
<dbReference type="Proteomes" id="UP000807469">
    <property type="component" value="Unassembled WGS sequence"/>
</dbReference>
<evidence type="ECO:0000313" key="3">
    <source>
        <dbReference type="Proteomes" id="UP000807469"/>
    </source>
</evidence>
<dbReference type="AlphaFoldDB" id="A0A9P5YT53"/>
<dbReference type="OrthoDB" id="4141464at2759"/>
<feature type="transmembrane region" description="Helical" evidence="1">
    <location>
        <begin position="125"/>
        <end position="150"/>
    </location>
</feature>
<evidence type="ECO:0000256" key="1">
    <source>
        <dbReference type="SAM" id="Phobius"/>
    </source>
</evidence>
<feature type="transmembrane region" description="Helical" evidence="1">
    <location>
        <begin position="210"/>
        <end position="232"/>
    </location>
</feature>
<keyword evidence="1" id="KW-0472">Membrane</keyword>
<sequence length="462" mass="52041">MNILPPISDKEMQKKVEDHTYNDLLSLYYAIFNREHSTCTSALNQDGPIAVDKEQSRSITNASVSFPNSVQSLPTHEELRAWRIKPMDTIRTIALSMLMLQNAATQAISTHYNAKSIDKEYPKSFVLISIFSGLTRLLALPLLFFVAGFASHHSMVVHERSPAQFVIRRASKTALLVSLYQGLVYATKSVYPIPRPAREGMEALLNGPTLYILSLFLLDSIYALFRTINLFISGSNAPAHFLTTKLRFDVVKSILVILVMFWVYACGLGYIPLMGPTHEHFPYINSSTELHFLILFLVAYAAGIHFLNYAKYITNIESIISPLRTLSYSFIYSLAMLCYLIYAFPTLSTFLDVRKHPSLPFVDPDAAGAYTMWVMTVLLTVVEALIRAVFTHPMLKVDHGRLYHVYFPVHLPVLFGLAYIPGTHYTHPIAMWVLFADIALASVYITALGGLVLQKFVRVRSV</sequence>
<comment type="caution">
    <text evidence="2">The sequence shown here is derived from an EMBL/GenBank/DDBJ whole genome shotgun (WGS) entry which is preliminary data.</text>
</comment>
<organism evidence="2 3">
    <name type="scientific">Pholiota conissans</name>
    <dbReference type="NCBI Taxonomy" id="109636"/>
    <lineage>
        <taxon>Eukaryota</taxon>
        <taxon>Fungi</taxon>
        <taxon>Dikarya</taxon>
        <taxon>Basidiomycota</taxon>
        <taxon>Agaricomycotina</taxon>
        <taxon>Agaricomycetes</taxon>
        <taxon>Agaricomycetidae</taxon>
        <taxon>Agaricales</taxon>
        <taxon>Agaricineae</taxon>
        <taxon>Strophariaceae</taxon>
        <taxon>Pholiota</taxon>
    </lineage>
</organism>
<feature type="transmembrane region" description="Helical" evidence="1">
    <location>
        <begin position="253"/>
        <end position="271"/>
    </location>
</feature>
<dbReference type="EMBL" id="MU155348">
    <property type="protein sequence ID" value="KAF9475092.1"/>
    <property type="molecule type" value="Genomic_DNA"/>
</dbReference>
<keyword evidence="3" id="KW-1185">Reference proteome</keyword>
<proteinExistence type="predicted"/>
<protein>
    <submittedName>
        <fullName evidence="2">Uncharacterized protein</fullName>
    </submittedName>
</protein>
<evidence type="ECO:0000313" key="2">
    <source>
        <dbReference type="EMBL" id="KAF9475092.1"/>
    </source>
</evidence>
<name>A0A9P5YT53_9AGAR</name>
<gene>
    <name evidence="2" type="ORF">BDN70DRAFT_884152</name>
</gene>
<feature type="transmembrane region" description="Helical" evidence="1">
    <location>
        <begin position="330"/>
        <end position="350"/>
    </location>
</feature>
<feature type="transmembrane region" description="Helical" evidence="1">
    <location>
        <begin position="432"/>
        <end position="453"/>
    </location>
</feature>
<feature type="transmembrane region" description="Helical" evidence="1">
    <location>
        <begin position="402"/>
        <end position="420"/>
    </location>
</feature>
<accession>A0A9P5YT53</accession>
<feature type="transmembrane region" description="Helical" evidence="1">
    <location>
        <begin position="291"/>
        <end position="310"/>
    </location>
</feature>